<evidence type="ECO:0000256" key="1">
    <source>
        <dbReference type="ARBA" id="ARBA00004141"/>
    </source>
</evidence>
<dbReference type="GO" id="GO:0016020">
    <property type="term" value="C:membrane"/>
    <property type="evidence" value="ECO:0007669"/>
    <property type="project" value="UniProtKB-SubCell"/>
</dbReference>
<name>Q5GTY6_XANOR</name>
<dbReference type="MEROPS" id="S54.027"/>
<feature type="transmembrane region" description="Helical" evidence="7">
    <location>
        <begin position="118"/>
        <end position="139"/>
    </location>
</feature>
<feature type="domain" description="Peptidase S54 rhomboid" evidence="8">
    <location>
        <begin position="79"/>
        <end position="229"/>
    </location>
</feature>
<dbReference type="SUPFAM" id="SSF144091">
    <property type="entry name" value="Rhomboid-like"/>
    <property type="match status" value="1"/>
</dbReference>
<evidence type="ECO:0000256" key="6">
    <source>
        <dbReference type="ARBA" id="ARBA00023136"/>
    </source>
</evidence>
<evidence type="ECO:0000256" key="2">
    <source>
        <dbReference type="ARBA" id="ARBA00009045"/>
    </source>
</evidence>
<feature type="transmembrane region" description="Helical" evidence="7">
    <location>
        <begin position="209"/>
        <end position="233"/>
    </location>
</feature>
<keyword evidence="6 7" id="KW-0472">Membrane</keyword>
<dbReference type="FunFam" id="1.20.1540.10:FF:000027">
    <property type="entry name" value="Rhomboid family intramembrane serine protease"/>
    <property type="match status" value="1"/>
</dbReference>
<sequence length="243" mass="26294">MGSAARTGYCPPPMFVSLPSRKKPTPRWAVPLLFATVWLAYLWSISRPGEARNTLWLDWGALSSGVSNLGDWWATLRDGSVLRLFTALFLHADWSHLLGNLMFLLIFGLPAERILGPWRLLLLFLVGGAASNLAAIFAIGTPDRVIIGASGAVSALIGTYLALFPGAKLGVVLPLGVFLEFIRVPAPLLIGAWALLQVVFAYIGPAFGMVAWSAHIAGFVFGIVYGLSVRAAIARRLRKRHGF</sequence>
<feature type="transmembrane region" description="Helical" evidence="7">
    <location>
        <begin position="94"/>
        <end position="111"/>
    </location>
</feature>
<evidence type="ECO:0000256" key="7">
    <source>
        <dbReference type="SAM" id="Phobius"/>
    </source>
</evidence>
<dbReference type="HOGENOM" id="CLU_055068_5_1_6"/>
<evidence type="ECO:0000313" key="9">
    <source>
        <dbReference type="EMBL" id="AAW77837.1"/>
    </source>
</evidence>
<evidence type="ECO:0000256" key="3">
    <source>
        <dbReference type="ARBA" id="ARBA00022692"/>
    </source>
</evidence>
<dbReference type="KEGG" id="xoo:XOO4583"/>
<evidence type="ECO:0000259" key="8">
    <source>
        <dbReference type="Pfam" id="PF01694"/>
    </source>
</evidence>
<evidence type="ECO:0000256" key="4">
    <source>
        <dbReference type="ARBA" id="ARBA00022801"/>
    </source>
</evidence>
<dbReference type="PANTHER" id="PTHR43731:SF14">
    <property type="entry name" value="PRESENILIN-ASSOCIATED RHOMBOID-LIKE PROTEIN, MITOCHONDRIAL"/>
    <property type="match status" value="1"/>
</dbReference>
<dbReference type="GO" id="GO:0004252">
    <property type="term" value="F:serine-type endopeptidase activity"/>
    <property type="evidence" value="ECO:0007669"/>
    <property type="project" value="InterPro"/>
</dbReference>
<keyword evidence="4" id="KW-0378">Hydrolase</keyword>
<gene>
    <name evidence="9" type="primary">GlpG</name>
    <name evidence="9" type="ordered locus">XOO4583</name>
</gene>
<comment type="similarity">
    <text evidence="2">Belongs to the peptidase S54 family.</text>
</comment>
<organism evidence="9 10">
    <name type="scientific">Xanthomonas oryzae pv. oryzae (strain KACC10331 / KXO85)</name>
    <dbReference type="NCBI Taxonomy" id="291331"/>
    <lineage>
        <taxon>Bacteria</taxon>
        <taxon>Pseudomonadati</taxon>
        <taxon>Pseudomonadota</taxon>
        <taxon>Gammaproteobacteria</taxon>
        <taxon>Lysobacterales</taxon>
        <taxon>Lysobacteraceae</taxon>
        <taxon>Xanthomonas</taxon>
    </lineage>
</organism>
<dbReference type="InterPro" id="IPR035952">
    <property type="entry name" value="Rhomboid-like_sf"/>
</dbReference>
<reference evidence="9 10" key="1">
    <citation type="journal article" date="2005" name="Nucleic Acids Res.">
        <title>The genome sequence of Xanthomonas oryzae pathovar oryzae KACC10331, the bacterial blight pathogen of rice.</title>
        <authorList>
            <person name="Lee B.M."/>
            <person name="Park Y.J."/>
            <person name="Park D.S."/>
            <person name="Kang H.W."/>
            <person name="Kim J.G."/>
            <person name="Song E.S."/>
            <person name="Park I.C."/>
            <person name="Yoon U.H."/>
            <person name="Hahn J.H."/>
            <person name="Koo B.S."/>
            <person name="Lee G.B."/>
            <person name="Kim H."/>
            <person name="Park H.S."/>
            <person name="Yoon K.O."/>
            <person name="Kim J.H."/>
            <person name="Jung C.H."/>
            <person name="Koh N.H."/>
            <person name="Seo J.S."/>
            <person name="Go S.J."/>
        </authorList>
    </citation>
    <scope>NUCLEOTIDE SEQUENCE [LARGE SCALE GENOMIC DNA]</scope>
    <source>
        <strain evidence="10">KACC10331 / KXO85</strain>
    </source>
</reference>
<accession>Q5GTY6</accession>
<keyword evidence="10" id="KW-1185">Reference proteome</keyword>
<evidence type="ECO:0000256" key="5">
    <source>
        <dbReference type="ARBA" id="ARBA00022989"/>
    </source>
</evidence>
<dbReference type="Pfam" id="PF01694">
    <property type="entry name" value="Rhomboid"/>
    <property type="match status" value="1"/>
</dbReference>
<feature type="transmembrane region" description="Helical" evidence="7">
    <location>
        <begin position="28"/>
        <end position="44"/>
    </location>
</feature>
<comment type="subcellular location">
    <subcellularLocation>
        <location evidence="1">Membrane</location>
        <topology evidence="1">Multi-pass membrane protein</topology>
    </subcellularLocation>
</comment>
<dbReference type="InterPro" id="IPR050925">
    <property type="entry name" value="Rhomboid_protease_S54"/>
</dbReference>
<dbReference type="AlphaFoldDB" id="Q5GTY6"/>
<protein>
    <recommendedName>
        <fullName evidence="8">Peptidase S54 rhomboid domain-containing protein</fullName>
    </recommendedName>
</protein>
<dbReference type="PANTHER" id="PTHR43731">
    <property type="entry name" value="RHOMBOID PROTEASE"/>
    <property type="match status" value="1"/>
</dbReference>
<dbReference type="InterPro" id="IPR022764">
    <property type="entry name" value="Peptidase_S54_rhomboid_dom"/>
</dbReference>
<dbReference type="Proteomes" id="UP000006735">
    <property type="component" value="Chromosome"/>
</dbReference>
<feature type="transmembrane region" description="Helical" evidence="7">
    <location>
        <begin position="184"/>
        <end position="203"/>
    </location>
</feature>
<dbReference type="STRING" id="291331.XOO4583"/>
<evidence type="ECO:0000313" key="10">
    <source>
        <dbReference type="Proteomes" id="UP000006735"/>
    </source>
</evidence>
<keyword evidence="3 7" id="KW-0812">Transmembrane</keyword>
<keyword evidence="5 7" id="KW-1133">Transmembrane helix</keyword>
<dbReference type="EMBL" id="AE013598">
    <property type="protein sequence ID" value="AAW77837.1"/>
    <property type="molecule type" value="Genomic_DNA"/>
</dbReference>
<proteinExistence type="inferred from homology"/>
<dbReference type="Gene3D" id="1.20.1540.10">
    <property type="entry name" value="Rhomboid-like"/>
    <property type="match status" value="1"/>
</dbReference>